<protein>
    <submittedName>
        <fullName evidence="1">Uncharacterized protein</fullName>
    </submittedName>
</protein>
<reference evidence="1" key="1">
    <citation type="submission" date="2014-09" db="EMBL/GenBank/DDBJ databases">
        <authorList>
            <person name="Magalhaes I.L.F."/>
            <person name="Oliveira U."/>
            <person name="Santos F.R."/>
            <person name="Vidigal T.H.D.A."/>
            <person name="Brescovit A.D."/>
            <person name="Santos A.J."/>
        </authorList>
    </citation>
    <scope>NUCLEOTIDE SEQUENCE</scope>
    <source>
        <tissue evidence="1">Shoot tissue taken approximately 20 cm above the soil surface</tissue>
    </source>
</reference>
<organism evidence="1">
    <name type="scientific">Arundo donax</name>
    <name type="common">Giant reed</name>
    <name type="synonym">Donax arundinaceus</name>
    <dbReference type="NCBI Taxonomy" id="35708"/>
    <lineage>
        <taxon>Eukaryota</taxon>
        <taxon>Viridiplantae</taxon>
        <taxon>Streptophyta</taxon>
        <taxon>Embryophyta</taxon>
        <taxon>Tracheophyta</taxon>
        <taxon>Spermatophyta</taxon>
        <taxon>Magnoliopsida</taxon>
        <taxon>Liliopsida</taxon>
        <taxon>Poales</taxon>
        <taxon>Poaceae</taxon>
        <taxon>PACMAD clade</taxon>
        <taxon>Arundinoideae</taxon>
        <taxon>Arundineae</taxon>
        <taxon>Arundo</taxon>
    </lineage>
</organism>
<dbReference type="AlphaFoldDB" id="A0A0A9BKV8"/>
<reference evidence="1" key="2">
    <citation type="journal article" date="2015" name="Data Brief">
        <title>Shoot transcriptome of the giant reed, Arundo donax.</title>
        <authorList>
            <person name="Barrero R.A."/>
            <person name="Guerrero F.D."/>
            <person name="Moolhuijzen P."/>
            <person name="Goolsby J.A."/>
            <person name="Tidwell J."/>
            <person name="Bellgard S.E."/>
            <person name="Bellgard M.I."/>
        </authorList>
    </citation>
    <scope>NUCLEOTIDE SEQUENCE</scope>
    <source>
        <tissue evidence="1">Shoot tissue taken approximately 20 cm above the soil surface</tissue>
    </source>
</reference>
<sequence>MFLNGIKQSQTSIGLEKVHLAYKVYQIISMPLFCCRHSV</sequence>
<accession>A0A0A9BKV8</accession>
<dbReference type="EMBL" id="GBRH01233894">
    <property type="protein sequence ID" value="JAD64001.1"/>
    <property type="molecule type" value="Transcribed_RNA"/>
</dbReference>
<proteinExistence type="predicted"/>
<evidence type="ECO:0000313" key="1">
    <source>
        <dbReference type="EMBL" id="JAD64001.1"/>
    </source>
</evidence>
<name>A0A0A9BKV8_ARUDO</name>